<sequence>MPGRAARAWALFGCFSRIQLAFLLEKRSREGGASFERDWEQYADLMRDEGAPLSVRVAAAQPLCELVEAMNCCDASHIFRRCSEAPCGAWGAINALHGRFGLAWTMTQGSKWPGAPVLIRPSIG</sequence>
<evidence type="ECO:0000313" key="1">
    <source>
        <dbReference type="EMBL" id="KVE23924.1"/>
    </source>
</evidence>
<proteinExistence type="predicted"/>
<reference evidence="1 2" key="1">
    <citation type="submission" date="2015-11" db="EMBL/GenBank/DDBJ databases">
        <title>Expanding the genomic diversity of Burkholderia species for the development of highly accurate diagnostics.</title>
        <authorList>
            <person name="Sahl J."/>
            <person name="Keim P."/>
            <person name="Wagner D."/>
        </authorList>
    </citation>
    <scope>NUCLEOTIDE SEQUENCE [LARGE SCALE GENOMIC DNA]</scope>
    <source>
        <strain evidence="1 2">TSV85</strain>
    </source>
</reference>
<dbReference type="Proteomes" id="UP000062788">
    <property type="component" value="Unassembled WGS sequence"/>
</dbReference>
<keyword evidence="2" id="KW-1185">Reference proteome</keyword>
<name>A0A103DWC3_9BURK</name>
<dbReference type="EMBL" id="LOWA01000056">
    <property type="protein sequence ID" value="KVE23924.1"/>
    <property type="molecule type" value="Genomic_DNA"/>
</dbReference>
<dbReference type="AlphaFoldDB" id="A0A103DWC3"/>
<organism evidence="1 2">
    <name type="scientific">Burkholderia singularis</name>
    <dbReference type="NCBI Taxonomy" id="1503053"/>
    <lineage>
        <taxon>Bacteria</taxon>
        <taxon>Pseudomonadati</taxon>
        <taxon>Pseudomonadota</taxon>
        <taxon>Betaproteobacteria</taxon>
        <taxon>Burkholderiales</taxon>
        <taxon>Burkholderiaceae</taxon>
        <taxon>Burkholderia</taxon>
        <taxon>pseudomallei group</taxon>
    </lineage>
</organism>
<gene>
    <name evidence="1" type="ORF">WS67_22245</name>
</gene>
<accession>A0A103DWC3</accession>
<evidence type="ECO:0000313" key="2">
    <source>
        <dbReference type="Proteomes" id="UP000062788"/>
    </source>
</evidence>
<protein>
    <submittedName>
        <fullName evidence="1">Uncharacterized protein</fullName>
    </submittedName>
</protein>
<comment type="caution">
    <text evidence="1">The sequence shown here is derived from an EMBL/GenBank/DDBJ whole genome shotgun (WGS) entry which is preliminary data.</text>
</comment>